<dbReference type="PANTHER" id="PTHR19853:SF0">
    <property type="entry name" value="WD REPEAT-CONTAINING PROTEIN 3"/>
    <property type="match status" value="1"/>
</dbReference>
<evidence type="ECO:0000313" key="3">
    <source>
        <dbReference type="EnsemblPlants" id="PGSC0003DMT400059790"/>
    </source>
</evidence>
<keyword evidence="1" id="KW-0853">WD repeat</keyword>
<dbReference type="STRING" id="4113.M1C4R4"/>
<organism evidence="3 4">
    <name type="scientific">Solanum tuberosum</name>
    <name type="common">Potato</name>
    <dbReference type="NCBI Taxonomy" id="4113"/>
    <lineage>
        <taxon>Eukaryota</taxon>
        <taxon>Viridiplantae</taxon>
        <taxon>Streptophyta</taxon>
        <taxon>Embryophyta</taxon>
        <taxon>Tracheophyta</taxon>
        <taxon>Spermatophyta</taxon>
        <taxon>Magnoliopsida</taxon>
        <taxon>eudicotyledons</taxon>
        <taxon>Gunneridae</taxon>
        <taxon>Pentapetalae</taxon>
        <taxon>asterids</taxon>
        <taxon>lamiids</taxon>
        <taxon>Solanales</taxon>
        <taxon>Solanaceae</taxon>
        <taxon>Solanoideae</taxon>
        <taxon>Solaneae</taxon>
        <taxon>Solanum</taxon>
    </lineage>
</organism>
<keyword evidence="4" id="KW-1185">Reference proteome</keyword>
<dbReference type="PaxDb" id="4113-PGSC0003DMT400059790"/>
<dbReference type="PANTHER" id="PTHR19853">
    <property type="entry name" value="WD REPEAT CONTAINING PROTEIN 3 WDR3"/>
    <property type="match status" value="1"/>
</dbReference>
<protein>
    <submittedName>
        <fullName evidence="3">WD-repeat protein</fullName>
    </submittedName>
</protein>
<dbReference type="eggNOG" id="KOG0306">
    <property type="taxonomic scope" value="Eukaryota"/>
</dbReference>
<keyword evidence="2" id="KW-0677">Repeat</keyword>
<dbReference type="Proteomes" id="UP000011115">
    <property type="component" value="Unassembled WGS sequence"/>
</dbReference>
<dbReference type="EnsemblPlants" id="PGSC0003DMT400059790">
    <property type="protein sequence ID" value="PGSC0003DMT400059790"/>
    <property type="gene ID" value="PGSC0003DMG400023254"/>
</dbReference>
<evidence type="ECO:0000256" key="2">
    <source>
        <dbReference type="ARBA" id="ARBA00022737"/>
    </source>
</evidence>
<evidence type="ECO:0000256" key="1">
    <source>
        <dbReference type="ARBA" id="ARBA00022574"/>
    </source>
</evidence>
<reference evidence="3" key="2">
    <citation type="submission" date="2015-06" db="UniProtKB">
        <authorList>
            <consortium name="EnsemblPlants"/>
        </authorList>
    </citation>
    <scope>IDENTIFICATION</scope>
    <source>
        <strain evidence="3">DM1-3 516 R44</strain>
    </source>
</reference>
<dbReference type="InParanoid" id="M1C4R4"/>
<dbReference type="HOGENOM" id="CLU_1470666_0_0_1"/>
<sequence length="184" mass="20519">MRKYVVVALSDNTVKYGPKEEIPEKGDVTLAGKKTQEILTATDSIIEALDMAVVELNRIAEHQVSFPSSLELGNWMRRGDKSKGKVSKFRPNILMLGLSPSEYVLFALSSVRTNDLDQTLLLELVCRVSTLLLQLHHHQLISTVSAKPLVICLEDIIPPKVKELRDIIGVNLAKLHHIKVAHLL</sequence>
<dbReference type="OMA" id="DLMTGPF"/>
<evidence type="ECO:0000313" key="4">
    <source>
        <dbReference type="Proteomes" id="UP000011115"/>
    </source>
</evidence>
<name>M1C4R4_SOLTU</name>
<reference evidence="4" key="1">
    <citation type="journal article" date="2011" name="Nature">
        <title>Genome sequence and analysis of the tuber crop potato.</title>
        <authorList>
            <consortium name="The Potato Genome Sequencing Consortium"/>
        </authorList>
    </citation>
    <scope>NUCLEOTIDE SEQUENCE [LARGE SCALE GENOMIC DNA]</scope>
    <source>
        <strain evidence="4">cv. DM1-3 516 R44</strain>
    </source>
</reference>
<dbReference type="InterPro" id="IPR051570">
    <property type="entry name" value="TBC1_cilium_biogenesis"/>
</dbReference>
<proteinExistence type="predicted"/>
<dbReference type="Gramene" id="PGSC0003DMT400059790">
    <property type="protein sequence ID" value="PGSC0003DMT400059790"/>
    <property type="gene ID" value="PGSC0003DMG400023254"/>
</dbReference>
<accession>M1C4R4</accession>
<dbReference type="AlphaFoldDB" id="M1C4R4"/>